<evidence type="ECO:0000313" key="2">
    <source>
        <dbReference type="EMBL" id="ANS78003.1"/>
    </source>
</evidence>
<dbReference type="STRING" id="1758689.SGUI_0607"/>
<accession>A0A1B1N983</accession>
<dbReference type="Gene3D" id="1.10.30.50">
    <property type="match status" value="1"/>
</dbReference>
<evidence type="ECO:0000259" key="1">
    <source>
        <dbReference type="SMART" id="SM00507"/>
    </source>
</evidence>
<dbReference type="AlphaFoldDB" id="A0A1B1N983"/>
<dbReference type="KEGG" id="serj:SGUI_0607"/>
<dbReference type="RefSeq" id="WP_157621706.1">
    <property type="nucleotide sequence ID" value="NZ_CP014989.1"/>
</dbReference>
<protein>
    <recommendedName>
        <fullName evidence="1">HNH nuclease domain-containing protein</fullName>
    </recommendedName>
</protein>
<name>A0A1B1N983_9MICO</name>
<reference evidence="2 3" key="1">
    <citation type="submission" date="2016-03" db="EMBL/GenBank/DDBJ databases">
        <title>Shallow-sea hydrothermal system.</title>
        <authorList>
            <person name="Tang K."/>
        </authorList>
    </citation>
    <scope>NUCLEOTIDE SEQUENCE [LARGE SCALE GENOMIC DNA]</scope>
    <source>
        <strain evidence="2 3">JLT9</strain>
    </source>
</reference>
<dbReference type="EMBL" id="CP014989">
    <property type="protein sequence ID" value="ANS78003.1"/>
    <property type="molecule type" value="Genomic_DNA"/>
</dbReference>
<keyword evidence="3" id="KW-1185">Reference proteome</keyword>
<sequence>MGPAEYQVFMDEVEESLAGWVPDLPVRELTGGLEGARVCLGRAGLTGSEAVTVLDEPLREAIESVGRLHTQLCAVGYTLAREAASRGLHQDVALSLVDWLRVRCPWLPVEDAARIKDVVAVADSPATAQIGEAVAAGRVALHRGAMVARTMRRLAGSLHVEQAQAYADIATAAAARADLSDRDLARVCHQLVEDLLQEKEPKERERAAHELRRVTRRRIASGLTRFTIDAPDGAAATINGVLTGALAAPAPLKDEHGKVTEADLRMPGQRRFDALLAVIERGVGNPGAPPSTARASVMLLIPFDPDRGVPNGPATTPSGDYVPPGAAAQAACTADVTPVWLGAGGEPLALGHDARFATPSQWKALAVRDQGCSYPGCTMPPQWCDSHHLDHWARGGKTDVDRMALLCGRHHTHVHQHDLDATVHGGHVTWHL</sequence>
<evidence type="ECO:0000313" key="3">
    <source>
        <dbReference type="Proteomes" id="UP000092482"/>
    </source>
</evidence>
<dbReference type="Proteomes" id="UP000092482">
    <property type="component" value="Chromosome"/>
</dbReference>
<dbReference type="Pfam" id="PF02720">
    <property type="entry name" value="DUF222"/>
    <property type="match status" value="1"/>
</dbReference>
<feature type="domain" description="HNH nuclease" evidence="1">
    <location>
        <begin position="360"/>
        <end position="412"/>
    </location>
</feature>
<gene>
    <name evidence="2" type="ORF">SGUI_0607</name>
</gene>
<dbReference type="CDD" id="cd00085">
    <property type="entry name" value="HNHc"/>
    <property type="match status" value="1"/>
</dbReference>
<dbReference type="OrthoDB" id="4857724at2"/>
<dbReference type="SMART" id="SM00507">
    <property type="entry name" value="HNHc"/>
    <property type="match status" value="1"/>
</dbReference>
<organism evidence="2 3">
    <name type="scientific">Serinicoccus hydrothermalis</name>
    <dbReference type="NCBI Taxonomy" id="1758689"/>
    <lineage>
        <taxon>Bacteria</taxon>
        <taxon>Bacillati</taxon>
        <taxon>Actinomycetota</taxon>
        <taxon>Actinomycetes</taxon>
        <taxon>Micrococcales</taxon>
        <taxon>Ornithinimicrobiaceae</taxon>
        <taxon>Serinicoccus</taxon>
    </lineage>
</organism>
<dbReference type="InterPro" id="IPR003870">
    <property type="entry name" value="DUF222"/>
</dbReference>
<dbReference type="InterPro" id="IPR003615">
    <property type="entry name" value="HNH_nuc"/>
</dbReference>
<proteinExistence type="predicted"/>